<evidence type="ECO:0000313" key="2">
    <source>
        <dbReference type="EMBL" id="CAA9578894.1"/>
    </source>
</evidence>
<reference evidence="2" key="1">
    <citation type="submission" date="2020-02" db="EMBL/GenBank/DDBJ databases">
        <authorList>
            <person name="Meier V. D."/>
        </authorList>
    </citation>
    <scope>NUCLEOTIDE SEQUENCE</scope>
    <source>
        <strain evidence="2">AVDCRST_MAG33</strain>
    </source>
</reference>
<organism evidence="2">
    <name type="scientific">uncultured Thermomicrobiales bacterium</name>
    <dbReference type="NCBI Taxonomy" id="1645740"/>
    <lineage>
        <taxon>Bacteria</taxon>
        <taxon>Pseudomonadati</taxon>
        <taxon>Thermomicrobiota</taxon>
        <taxon>Thermomicrobia</taxon>
        <taxon>Thermomicrobiales</taxon>
        <taxon>environmental samples</taxon>
    </lineage>
</organism>
<evidence type="ECO:0000256" key="1">
    <source>
        <dbReference type="SAM" id="MobiDB-lite"/>
    </source>
</evidence>
<name>A0A6J4VIH1_9BACT</name>
<sequence length="80" mass="8469">WTATGRPRCSLIHLAPVRLVQRPPSGAGPASEAGTRSSAARAARAAVSRRRPDCDRGPLLRLLPPGRLPRSDHVGCARSP</sequence>
<dbReference type="EMBL" id="CADCWK010000417">
    <property type="protein sequence ID" value="CAA9578894.1"/>
    <property type="molecule type" value="Genomic_DNA"/>
</dbReference>
<dbReference type="AlphaFoldDB" id="A0A6J4VIH1"/>
<accession>A0A6J4VIH1</accession>
<feature type="compositionally biased region" description="Basic and acidic residues" evidence="1">
    <location>
        <begin position="69"/>
        <end position="80"/>
    </location>
</feature>
<feature type="non-terminal residue" evidence="2">
    <location>
        <position position="1"/>
    </location>
</feature>
<feature type="non-terminal residue" evidence="2">
    <location>
        <position position="80"/>
    </location>
</feature>
<feature type="compositionally biased region" description="Low complexity" evidence="1">
    <location>
        <begin position="36"/>
        <end position="46"/>
    </location>
</feature>
<proteinExistence type="predicted"/>
<feature type="region of interest" description="Disordered" evidence="1">
    <location>
        <begin position="20"/>
        <end position="80"/>
    </location>
</feature>
<gene>
    <name evidence="2" type="ORF">AVDCRST_MAG33-3375</name>
</gene>
<protein>
    <submittedName>
        <fullName evidence="2">Uncharacterized protein</fullName>
    </submittedName>
</protein>